<reference evidence="1" key="1">
    <citation type="submission" date="2021-01" db="EMBL/GenBank/DDBJ databases">
        <authorList>
            <person name="Corre E."/>
            <person name="Pelletier E."/>
            <person name="Niang G."/>
            <person name="Scheremetjew M."/>
            <person name="Finn R."/>
            <person name="Kale V."/>
            <person name="Holt S."/>
            <person name="Cochrane G."/>
            <person name="Meng A."/>
            <person name="Brown T."/>
            <person name="Cohen L."/>
        </authorList>
    </citation>
    <scope>NUCLEOTIDE SEQUENCE</scope>
    <source>
        <strain evidence="1">CCMP1374</strain>
    </source>
</reference>
<protein>
    <submittedName>
        <fullName evidence="1">Uncharacterized protein</fullName>
    </submittedName>
</protein>
<name>A0A7S0NG98_9EUKA</name>
<proteinExistence type="predicted"/>
<sequence>MSVHGQRVVRRRRLLLRMTFGGRPMGITFGGTEGASAVAQVHIEQWHDHRSHVPSLEEVAMHRTCLSVAREALCHGALVRERTEGVYVAHDGHDRVRQPSTQAASVEDHLVVVVPPTRQPL</sequence>
<dbReference type="AlphaFoldDB" id="A0A7S0NG98"/>
<evidence type="ECO:0000313" key="1">
    <source>
        <dbReference type="EMBL" id="CAD8511929.1"/>
    </source>
</evidence>
<dbReference type="EMBL" id="HBEP01038073">
    <property type="protein sequence ID" value="CAD8511929.1"/>
    <property type="molecule type" value="Transcribed_RNA"/>
</dbReference>
<accession>A0A7S0NG98</accession>
<gene>
    <name evidence="1" type="ORF">PANT1444_LOCUS21586</name>
</gene>
<organism evidence="1">
    <name type="scientific">Phaeocystis antarctica</name>
    <dbReference type="NCBI Taxonomy" id="33657"/>
    <lineage>
        <taxon>Eukaryota</taxon>
        <taxon>Haptista</taxon>
        <taxon>Haptophyta</taxon>
        <taxon>Prymnesiophyceae</taxon>
        <taxon>Phaeocystales</taxon>
        <taxon>Phaeocystaceae</taxon>
        <taxon>Phaeocystis</taxon>
    </lineage>
</organism>